<comment type="subcellular location">
    <subcellularLocation>
        <location evidence="1">Secreted</location>
    </subcellularLocation>
</comment>
<evidence type="ECO:0000256" key="5">
    <source>
        <dbReference type="ARBA" id="ARBA00023118"/>
    </source>
</evidence>
<dbReference type="AlphaFoldDB" id="A0A2K5BVC7"/>
<dbReference type="GO" id="GO:0005125">
    <property type="term" value="F:cytokine activity"/>
    <property type="evidence" value="ECO:0007669"/>
    <property type="project" value="UniProtKB-KW"/>
</dbReference>
<dbReference type="GO" id="GO:0006355">
    <property type="term" value="P:regulation of DNA-templated transcription"/>
    <property type="evidence" value="ECO:0007669"/>
    <property type="project" value="Ensembl"/>
</dbReference>
<keyword evidence="10" id="KW-1185">Reference proteome</keyword>
<dbReference type="OMA" id="CSWEISR"/>
<reference evidence="9" key="2">
    <citation type="submission" date="2025-09" db="UniProtKB">
        <authorList>
            <consortium name="Ensembl"/>
        </authorList>
    </citation>
    <scope>IDENTIFICATION</scope>
</reference>
<proteinExistence type="inferred from homology"/>
<protein>
    <submittedName>
        <fullName evidence="9">Interferon kappa</fullName>
    </submittedName>
</protein>
<dbReference type="Pfam" id="PF00143">
    <property type="entry name" value="Interferon"/>
    <property type="match status" value="2"/>
</dbReference>
<dbReference type="GeneTree" id="ENSGT01000000214430"/>
<evidence type="ECO:0000313" key="9">
    <source>
        <dbReference type="Ensembl" id="ENSANAP00000000370.1"/>
    </source>
</evidence>
<gene>
    <name evidence="9" type="primary">IFNK</name>
</gene>
<dbReference type="Gene3D" id="1.20.1250.10">
    <property type="match status" value="1"/>
</dbReference>
<dbReference type="GO" id="GO:0051607">
    <property type="term" value="P:defense response to virus"/>
    <property type="evidence" value="ECO:0007669"/>
    <property type="project" value="UniProtKB-KW"/>
</dbReference>
<feature type="chain" id="PRO_5014464589" evidence="8">
    <location>
        <begin position="28"/>
        <end position="167"/>
    </location>
</feature>
<keyword evidence="8" id="KW-0732">Signal</keyword>
<evidence type="ECO:0000256" key="8">
    <source>
        <dbReference type="SAM" id="SignalP"/>
    </source>
</evidence>
<evidence type="ECO:0000256" key="6">
    <source>
        <dbReference type="ARBA" id="ARBA00023157"/>
    </source>
</evidence>
<dbReference type="GO" id="GO:0019221">
    <property type="term" value="P:cytokine-mediated signaling pathway"/>
    <property type="evidence" value="ECO:0007669"/>
    <property type="project" value="Ensembl"/>
</dbReference>
<dbReference type="Proteomes" id="UP000233020">
    <property type="component" value="Unplaced"/>
</dbReference>
<dbReference type="InterPro" id="IPR009079">
    <property type="entry name" value="4_helix_cytokine-like_core"/>
</dbReference>
<dbReference type="Ensembl" id="ENSANAT00000003127.1">
    <property type="protein sequence ID" value="ENSANAP00000000370.1"/>
    <property type="gene ID" value="ENSANAG00000003023.1"/>
</dbReference>
<evidence type="ECO:0000256" key="1">
    <source>
        <dbReference type="ARBA" id="ARBA00004613"/>
    </source>
</evidence>
<name>A0A2K5BVC7_AOTNA</name>
<dbReference type="PANTHER" id="PTHR11691:SF6">
    <property type="entry name" value="INTERFERON KAPPA"/>
    <property type="match status" value="1"/>
</dbReference>
<reference evidence="9" key="1">
    <citation type="submission" date="2025-08" db="UniProtKB">
        <authorList>
            <consortium name="Ensembl"/>
        </authorList>
    </citation>
    <scope>IDENTIFICATION</scope>
</reference>
<keyword evidence="4" id="KW-0964">Secreted</keyword>
<dbReference type="GO" id="GO:0005132">
    <property type="term" value="F:type I interferon receptor binding"/>
    <property type="evidence" value="ECO:0007669"/>
    <property type="project" value="Ensembl"/>
</dbReference>
<dbReference type="STRING" id="37293.ENSANAP00000000370"/>
<evidence type="ECO:0000256" key="7">
    <source>
        <dbReference type="RuleBase" id="RU000436"/>
    </source>
</evidence>
<evidence type="ECO:0000256" key="3">
    <source>
        <dbReference type="ARBA" id="ARBA00022514"/>
    </source>
</evidence>
<evidence type="ECO:0000256" key="2">
    <source>
        <dbReference type="ARBA" id="ARBA00011033"/>
    </source>
</evidence>
<accession>A0A2K5BVC7</accession>
<organism evidence="9 10">
    <name type="scientific">Aotus nancymaae</name>
    <name type="common">Ma's night monkey</name>
    <dbReference type="NCBI Taxonomy" id="37293"/>
    <lineage>
        <taxon>Eukaryota</taxon>
        <taxon>Metazoa</taxon>
        <taxon>Chordata</taxon>
        <taxon>Craniata</taxon>
        <taxon>Vertebrata</taxon>
        <taxon>Euteleostomi</taxon>
        <taxon>Mammalia</taxon>
        <taxon>Eutheria</taxon>
        <taxon>Euarchontoglires</taxon>
        <taxon>Primates</taxon>
        <taxon>Haplorrhini</taxon>
        <taxon>Platyrrhini</taxon>
        <taxon>Aotidae</taxon>
        <taxon>Aotus</taxon>
    </lineage>
</organism>
<keyword evidence="3 7" id="KW-0202">Cytokine</keyword>
<sequence>MSTKPDMIQKCLWLELLVGLFIAGTQSLDCNLLNVHLRRGTWQNLRLLSMSNSSPIECLRENKFLQYTQPMKRDMRKAFHEMSLQAFNIFSQHTFKSTWKEKHLKEIQIGLDQQAEYLNQCLEEEENENEVMKEMKKYSDCAWEIVRVETRRCLYYFYKFTALLRSK</sequence>
<dbReference type="SUPFAM" id="SSF47266">
    <property type="entry name" value="4-helical cytokines"/>
    <property type="match status" value="1"/>
</dbReference>
<comment type="similarity">
    <text evidence="2 7">Belongs to the alpha/beta interferon family.</text>
</comment>
<evidence type="ECO:0000313" key="10">
    <source>
        <dbReference type="Proteomes" id="UP000233020"/>
    </source>
</evidence>
<keyword evidence="6" id="KW-1015">Disulfide bond</keyword>
<feature type="signal peptide" evidence="8">
    <location>
        <begin position="1"/>
        <end position="27"/>
    </location>
</feature>
<dbReference type="InterPro" id="IPR000471">
    <property type="entry name" value="Interferon_alpha/beta/delta"/>
</dbReference>
<dbReference type="PANTHER" id="PTHR11691">
    <property type="entry name" value="TYPE I INTERFERON"/>
    <property type="match status" value="1"/>
</dbReference>
<evidence type="ECO:0000256" key="4">
    <source>
        <dbReference type="ARBA" id="ARBA00022525"/>
    </source>
</evidence>
<dbReference type="SMART" id="SM00076">
    <property type="entry name" value="IFabd"/>
    <property type="match status" value="1"/>
</dbReference>
<dbReference type="GO" id="GO:0005615">
    <property type="term" value="C:extracellular space"/>
    <property type="evidence" value="ECO:0007669"/>
    <property type="project" value="UniProtKB-KW"/>
</dbReference>
<keyword evidence="5 7" id="KW-0051">Antiviral defense</keyword>